<evidence type="ECO:0000313" key="11">
    <source>
        <dbReference type="EMBL" id="WGZ94236.1"/>
    </source>
</evidence>
<reference evidence="11" key="2">
    <citation type="submission" date="2023-04" db="EMBL/GenBank/DDBJ databases">
        <authorList>
            <person name="Beletskiy A.V."/>
            <person name="Mardanov A.V."/>
            <person name="Ravin N.V."/>
        </authorList>
    </citation>
    <scope>NUCLEOTIDE SEQUENCE</scope>
    <source>
        <strain evidence="11">GKL-02</strain>
    </source>
</reference>
<feature type="domain" description="Probable transposase IS891/IS1136/IS1341" evidence="8">
    <location>
        <begin position="171"/>
        <end position="281"/>
    </location>
</feature>
<reference evidence="11" key="1">
    <citation type="journal article" date="2023" name="Int. J. Mol. Sci.">
        <title>Metagenomics Revealed a New Genus 'Candidatus Thiocaldithrix dubininis' gen. nov., sp. nov. and a New Species 'Candidatus Thiothrix putei' sp. nov. in the Family Thiotrichaceae, Some Members of Which Have Traits of Both Na+- and H+-Motive Energetics.</title>
        <authorList>
            <person name="Ravin N.V."/>
            <person name="Muntyan M.S."/>
            <person name="Smolyakov D.D."/>
            <person name="Rudenko T.S."/>
            <person name="Beletsky A.V."/>
            <person name="Mardanov A.V."/>
            <person name="Grabovich M.Y."/>
        </authorList>
    </citation>
    <scope>NUCLEOTIDE SEQUENCE</scope>
    <source>
        <strain evidence="11">GKL-02</strain>
    </source>
</reference>
<keyword evidence="11" id="KW-0378">Hydrolase</keyword>
<dbReference type="InterPro" id="IPR010095">
    <property type="entry name" value="Cas12f1-like_TNB"/>
</dbReference>
<keyword evidence="11" id="KW-0255">Endonuclease</keyword>
<dbReference type="Pfam" id="PF12323">
    <property type="entry name" value="HTH_OrfB_IS605"/>
    <property type="match status" value="1"/>
</dbReference>
<dbReference type="Proteomes" id="UP001301326">
    <property type="component" value="Chromosome"/>
</dbReference>
<keyword evidence="7" id="KW-0233">DNA recombination</keyword>
<dbReference type="GO" id="GO:0006310">
    <property type="term" value="P:DNA recombination"/>
    <property type="evidence" value="ECO:0007669"/>
    <property type="project" value="UniProtKB-KW"/>
</dbReference>
<sequence>MIISHKIRLDPNHKQATYLAKAAGTARFAYNWALAEWQTQYTAWKEDNTQPKPNQMRLRRQLNAIKREQFPWMLEVTKNAPQMAIIQLGAAFKNFFAGRAKYPQFKKKGKSRDSFTLTNDQFSLDGCRIRIPNLGVVRMRETLRFSGKILSATISRTADQWFASITVDTTSNHLPPAKNQGTVGVDLGVSALATLSTGEKVVGAKPHKALLSRLKRLSRSLSRKVKSSANRHKAKQKLAKLHARIANIRQDSLHQLTTDLTRRFHTIGIEDLNVSGMVKNRHLSRAISDMGFFEFRRQLEYKAGMRGAVVVGADRFFASSKTCSAAGCGHKVEKLPLSVREWTCPVCGAVHDRDVNAAKNLEEYASATLSNHAVSYTVSACGGEGSGLGRKPKTKPAPVKQEFNTMTTFS</sequence>
<feature type="domain" description="Cas12f1-like TNB" evidence="9">
    <location>
        <begin position="292"/>
        <end position="361"/>
    </location>
</feature>
<evidence type="ECO:0000256" key="5">
    <source>
        <dbReference type="ARBA" id="ARBA00022833"/>
    </source>
</evidence>
<dbReference type="AlphaFoldDB" id="A0AA95HBL5"/>
<dbReference type="GO" id="GO:0004519">
    <property type="term" value="F:endonuclease activity"/>
    <property type="evidence" value="ECO:0007669"/>
    <property type="project" value="UniProtKB-KW"/>
</dbReference>
<evidence type="ECO:0000256" key="7">
    <source>
        <dbReference type="ARBA" id="ARBA00023172"/>
    </source>
</evidence>
<dbReference type="NCBIfam" id="NF040570">
    <property type="entry name" value="guided_TnpB"/>
    <property type="match status" value="1"/>
</dbReference>
<dbReference type="PANTHER" id="PTHR30405:SF25">
    <property type="entry name" value="RNA-GUIDED DNA ENDONUCLEASE INSQ-RELATED"/>
    <property type="match status" value="1"/>
</dbReference>
<evidence type="ECO:0000259" key="8">
    <source>
        <dbReference type="Pfam" id="PF01385"/>
    </source>
</evidence>
<evidence type="ECO:0000256" key="4">
    <source>
        <dbReference type="ARBA" id="ARBA00022723"/>
    </source>
</evidence>
<evidence type="ECO:0000259" key="10">
    <source>
        <dbReference type="Pfam" id="PF12323"/>
    </source>
</evidence>
<keyword evidence="11" id="KW-0540">Nuclease</keyword>
<gene>
    <name evidence="11" type="ORF">QJT81_21070</name>
</gene>
<dbReference type="Pfam" id="PF01385">
    <property type="entry name" value="OrfB_IS605"/>
    <property type="match status" value="1"/>
</dbReference>
<keyword evidence="5" id="KW-0862">Zinc</keyword>
<dbReference type="InterPro" id="IPR021027">
    <property type="entry name" value="Transposase_put_HTH"/>
</dbReference>
<dbReference type="InterPro" id="IPR051399">
    <property type="entry name" value="RNA-guided_DNA_endo/Transpos"/>
</dbReference>
<name>A0AA95HBL5_9GAMM</name>
<feature type="domain" description="Transposase putative helix-turn-helix" evidence="10">
    <location>
        <begin position="1"/>
        <end position="43"/>
    </location>
</feature>
<dbReference type="GO" id="GO:0003677">
    <property type="term" value="F:DNA binding"/>
    <property type="evidence" value="ECO:0007669"/>
    <property type="project" value="UniProtKB-KW"/>
</dbReference>
<comment type="similarity">
    <text evidence="1">In the C-terminal section; belongs to the transposase 35 family.</text>
</comment>
<dbReference type="GO" id="GO:0032196">
    <property type="term" value="P:transposition"/>
    <property type="evidence" value="ECO:0007669"/>
    <property type="project" value="UniProtKB-KW"/>
</dbReference>
<keyword evidence="4" id="KW-0479">Metal-binding</keyword>
<dbReference type="EMBL" id="CP124756">
    <property type="protein sequence ID" value="WGZ94236.1"/>
    <property type="molecule type" value="Genomic_DNA"/>
</dbReference>
<dbReference type="GO" id="GO:0046872">
    <property type="term" value="F:metal ion binding"/>
    <property type="evidence" value="ECO:0007669"/>
    <property type="project" value="UniProtKB-KW"/>
</dbReference>
<keyword evidence="3" id="KW-0815">Transposition</keyword>
<evidence type="ECO:0000259" key="9">
    <source>
        <dbReference type="Pfam" id="PF07282"/>
    </source>
</evidence>
<protein>
    <submittedName>
        <fullName evidence="11">RNA-guided endonuclease TnpB family protein</fullName>
    </submittedName>
</protein>
<evidence type="ECO:0000256" key="3">
    <source>
        <dbReference type="ARBA" id="ARBA00022578"/>
    </source>
</evidence>
<dbReference type="InterPro" id="IPR001959">
    <property type="entry name" value="Transposase"/>
</dbReference>
<dbReference type="KEGG" id="tput:QJT81_21070"/>
<keyword evidence="6" id="KW-0238">DNA-binding</keyword>
<comment type="similarity">
    <text evidence="2">In the N-terminal section; belongs to the transposase 2 family.</text>
</comment>
<organism evidence="11">
    <name type="scientific">Candidatus Thiothrix putei</name>
    <dbReference type="NCBI Taxonomy" id="3080811"/>
    <lineage>
        <taxon>Bacteria</taxon>
        <taxon>Pseudomonadati</taxon>
        <taxon>Pseudomonadota</taxon>
        <taxon>Gammaproteobacteria</taxon>
        <taxon>Thiotrichales</taxon>
        <taxon>Thiotrichaceae</taxon>
        <taxon>Thiothrix</taxon>
    </lineage>
</organism>
<accession>A0AA95HBL5</accession>
<dbReference type="Pfam" id="PF07282">
    <property type="entry name" value="Cas12f1-like_TNB"/>
    <property type="match status" value="1"/>
</dbReference>
<dbReference type="PANTHER" id="PTHR30405">
    <property type="entry name" value="TRANSPOSASE"/>
    <property type="match status" value="1"/>
</dbReference>
<evidence type="ECO:0000256" key="2">
    <source>
        <dbReference type="ARBA" id="ARBA00011044"/>
    </source>
</evidence>
<evidence type="ECO:0000256" key="6">
    <source>
        <dbReference type="ARBA" id="ARBA00023125"/>
    </source>
</evidence>
<proteinExistence type="inferred from homology"/>
<evidence type="ECO:0000256" key="1">
    <source>
        <dbReference type="ARBA" id="ARBA00008761"/>
    </source>
</evidence>